<feature type="region of interest" description="Disordered" evidence="10">
    <location>
        <begin position="770"/>
        <end position="800"/>
    </location>
</feature>
<evidence type="ECO:0000256" key="4">
    <source>
        <dbReference type="ARBA" id="ARBA00022515"/>
    </source>
</evidence>
<evidence type="ECO:0000259" key="11">
    <source>
        <dbReference type="Pfam" id="PF04104"/>
    </source>
</evidence>
<organism evidence="12 13">
    <name type="scientific">Curvularia kusanoi</name>
    <name type="common">Cochliobolus kusanoi</name>
    <dbReference type="NCBI Taxonomy" id="90978"/>
    <lineage>
        <taxon>Eukaryota</taxon>
        <taxon>Fungi</taxon>
        <taxon>Dikarya</taxon>
        <taxon>Ascomycota</taxon>
        <taxon>Pezizomycotina</taxon>
        <taxon>Dothideomycetes</taxon>
        <taxon>Pleosporomycetidae</taxon>
        <taxon>Pleosporales</taxon>
        <taxon>Pleosporineae</taxon>
        <taxon>Pleosporaceae</taxon>
        <taxon>Curvularia</taxon>
    </lineage>
</organism>
<reference evidence="12" key="1">
    <citation type="submission" date="2019-04" db="EMBL/GenBank/DDBJ databases">
        <title>Sequencing of skin fungus with MAO and IRED activity.</title>
        <authorList>
            <person name="Marsaioli A.J."/>
            <person name="Bonatto J.M.C."/>
            <person name="Reis Junior O."/>
        </authorList>
    </citation>
    <scope>NUCLEOTIDE SEQUENCE</scope>
    <source>
        <strain evidence="12">30M1</strain>
    </source>
</reference>
<feature type="region of interest" description="Disordered" evidence="10">
    <location>
        <begin position="931"/>
        <end position="1014"/>
    </location>
</feature>
<dbReference type="FunFam" id="1.20.930.80:FF:000003">
    <property type="entry name" value="DNA primase large subunit"/>
    <property type="match status" value="1"/>
</dbReference>
<evidence type="ECO:0000256" key="3">
    <source>
        <dbReference type="ARBA" id="ARBA00022485"/>
    </source>
</evidence>
<dbReference type="InterPro" id="IPR007238">
    <property type="entry name" value="DNA_primase_lsu_euk/arc"/>
</dbReference>
<keyword evidence="4" id="KW-0639">Primosome</keyword>
<gene>
    <name evidence="12" type="ORF">E8E13_006128</name>
</gene>
<comment type="cofactor">
    <cofactor evidence="1">
        <name>[4Fe-4S] cluster</name>
        <dbReference type="ChEBI" id="CHEBI:49883"/>
    </cofactor>
</comment>
<feature type="region of interest" description="Disordered" evidence="10">
    <location>
        <begin position="433"/>
        <end position="495"/>
    </location>
</feature>
<accession>A0A9P4WB34</accession>
<dbReference type="GO" id="GO:0051539">
    <property type="term" value="F:4 iron, 4 sulfur cluster binding"/>
    <property type="evidence" value="ECO:0007669"/>
    <property type="project" value="UniProtKB-KW"/>
</dbReference>
<dbReference type="CDD" id="cd07322">
    <property type="entry name" value="PriL_PriS_Eukaryotic"/>
    <property type="match status" value="1"/>
</dbReference>
<feature type="compositionally biased region" description="Basic and acidic residues" evidence="10">
    <location>
        <begin position="771"/>
        <end position="800"/>
    </location>
</feature>
<comment type="caution">
    <text evidence="12">The sequence shown here is derived from an EMBL/GenBank/DDBJ whole genome shotgun (WGS) entry which is preliminary data.</text>
</comment>
<evidence type="ECO:0000256" key="8">
    <source>
        <dbReference type="ARBA" id="ARBA00023014"/>
    </source>
</evidence>
<dbReference type="EMBL" id="SWKU01000014">
    <property type="protein sequence ID" value="KAF3000804.1"/>
    <property type="molecule type" value="Genomic_DNA"/>
</dbReference>
<dbReference type="GO" id="GO:0006270">
    <property type="term" value="P:DNA replication initiation"/>
    <property type="evidence" value="ECO:0007669"/>
    <property type="project" value="TreeGrafter"/>
</dbReference>
<dbReference type="PANTHER" id="PTHR10537:SF3">
    <property type="entry name" value="DNA PRIMASE LARGE SUBUNIT"/>
    <property type="match status" value="1"/>
</dbReference>
<evidence type="ECO:0000256" key="2">
    <source>
        <dbReference type="ARBA" id="ARBA00010564"/>
    </source>
</evidence>
<keyword evidence="7" id="KW-0408">Iron</keyword>
<dbReference type="Pfam" id="PF04104">
    <property type="entry name" value="DNA_primase_lrg"/>
    <property type="match status" value="1"/>
</dbReference>
<evidence type="ECO:0000256" key="6">
    <source>
        <dbReference type="ARBA" id="ARBA00022723"/>
    </source>
</evidence>
<dbReference type="GO" id="GO:0006269">
    <property type="term" value="P:DNA replication, synthesis of primer"/>
    <property type="evidence" value="ECO:0007669"/>
    <property type="project" value="UniProtKB-KW"/>
</dbReference>
<dbReference type="GO" id="GO:0005658">
    <property type="term" value="C:alpha DNA polymerase:primase complex"/>
    <property type="evidence" value="ECO:0007669"/>
    <property type="project" value="UniProtKB-ARBA"/>
</dbReference>
<evidence type="ECO:0000256" key="7">
    <source>
        <dbReference type="ARBA" id="ARBA00023004"/>
    </source>
</evidence>
<keyword evidence="6" id="KW-0479">Metal-binding</keyword>
<feature type="compositionally biased region" description="Basic and acidic residues" evidence="10">
    <location>
        <begin position="433"/>
        <end position="449"/>
    </location>
</feature>
<evidence type="ECO:0000256" key="1">
    <source>
        <dbReference type="ARBA" id="ARBA00001966"/>
    </source>
</evidence>
<keyword evidence="9" id="KW-0238">DNA-binding</keyword>
<dbReference type="AlphaFoldDB" id="A0A9P4WB34"/>
<keyword evidence="5" id="KW-0235">DNA replication</keyword>
<dbReference type="GO" id="GO:0046872">
    <property type="term" value="F:metal ion binding"/>
    <property type="evidence" value="ECO:0007669"/>
    <property type="project" value="UniProtKB-KW"/>
</dbReference>
<dbReference type="Gene3D" id="1.20.930.80">
    <property type="match status" value="1"/>
</dbReference>
<keyword evidence="8" id="KW-0411">Iron-sulfur</keyword>
<dbReference type="Pfam" id="PF26466">
    <property type="entry name" value="DNA_primase_lrg_N"/>
    <property type="match status" value="1"/>
</dbReference>
<feature type="domain" description="DNA primase large subunit C-terminal" evidence="11">
    <location>
        <begin position="299"/>
        <end position="440"/>
    </location>
</feature>
<comment type="similarity">
    <text evidence="2">Belongs to the eukaryotic-type primase large subunit family.</text>
</comment>
<dbReference type="InterPro" id="IPR016558">
    <property type="entry name" value="DNA_primase_lsu_euk"/>
</dbReference>
<dbReference type="Proteomes" id="UP000801428">
    <property type="component" value="Unassembled WGS sequence"/>
</dbReference>
<evidence type="ECO:0000256" key="9">
    <source>
        <dbReference type="ARBA" id="ARBA00023125"/>
    </source>
</evidence>
<proteinExistence type="inferred from homology"/>
<name>A0A9P4WB34_CURKU</name>
<evidence type="ECO:0000313" key="13">
    <source>
        <dbReference type="Proteomes" id="UP000801428"/>
    </source>
</evidence>
<feature type="region of interest" description="Disordered" evidence="10">
    <location>
        <begin position="562"/>
        <end position="645"/>
    </location>
</feature>
<feature type="compositionally biased region" description="Basic and acidic residues" evidence="10">
    <location>
        <begin position="632"/>
        <end position="643"/>
    </location>
</feature>
<sequence>MIRHDYSRVEPKRRANLSHKKKQFAKAEFQEQTYDHRLNFYVLPPTAEITLEEFEQWAINRLKVLSELEACTFRNKSPEETAEYMKSILDKYMPMRAGTSKSQHLQEERKRDHYSHFILRLAFAATEDLRRRFSRLETMLFQLRFKDDDHIERQSFVRSLNLEWDEVQEAEKRELKDQLLAAAGGSIKNREEQEWFKVDWEKVPMLVEQRRVFVKRGKAYVPQREQMSLVVAEFTKKLDEALELTSRALPRLDEDDRLAPILAHLSQSFTAPDAAYSSSDANIDGLSAINANSIDTLSQNFPLCMRNLHNTLHENSHLKHFGRLQYTLFLKGIGLSLDECIVFWRRSFKLMTDEKFTKEYRYNIRHAYGDVGGDSNRRGRGYTPYSCQKLLTEPLPGPGQTHGCPYRTFTPDNLISVLQRVGVNERDVLKTVREDVDRPHSEPESKLDGASETMDGKNGCSPPVEHILSMETSPAAKRKPAKPGASDIGRKRIKFTDTVEEPSQYRSTLEYYRGAKEYVPGRYVAAEGSELLDTSGSTLTFAKFTGQKKVGSKFVDIVEKEAVEDGEEPPSAAIKQGKGKSTKISIGLGNPGSDLADSEGQANSRKLRSTRQSKSTTSSAETRRRKKVPRNHGQDEKTMHEAPNKPAVAMNLTGSFETNGAILPTSGEVATRRMCSLQQPEFAEAAQDITEFVKIRQAVTKIQHDLHKLVQIVNSAQHKQMVATAANTVFDILEPLKHLNSVSQDQLEVVETTEDDSIYFEALDATSHQPATDRLDVGIDPVRGDDPSNRSQAHSENDDTQAHVVCLISGHNAFGDMADQGEQNQPIAGLDETCARGIEHDLVLVSKSEHEDHAKVADLPHQDIADASIPATDLTPTEFAAGGLDIPSIRTLSPAPQQSSNFCTKPMRDDWCVQSTPDGAPWDVRHTRVDRSNRHDGYQGLPAQSEGQPCGNPDATRIDQCSGKVPAGSGQAGQESEVVITEPNRHEALGEAQVAPGSAYSPAQLDVSDKERLL</sequence>
<dbReference type="GO" id="GO:0003677">
    <property type="term" value="F:DNA binding"/>
    <property type="evidence" value="ECO:0007669"/>
    <property type="project" value="UniProtKB-KW"/>
</dbReference>
<keyword evidence="13" id="KW-1185">Reference proteome</keyword>
<evidence type="ECO:0000256" key="10">
    <source>
        <dbReference type="SAM" id="MobiDB-lite"/>
    </source>
</evidence>
<dbReference type="InterPro" id="IPR058560">
    <property type="entry name" value="DNA_primase_C"/>
</dbReference>
<evidence type="ECO:0000256" key="5">
    <source>
        <dbReference type="ARBA" id="ARBA00022705"/>
    </source>
</evidence>
<dbReference type="PANTHER" id="PTHR10537">
    <property type="entry name" value="DNA PRIMASE LARGE SUBUNIT"/>
    <property type="match status" value="1"/>
</dbReference>
<dbReference type="OrthoDB" id="421393at2759"/>
<protein>
    <recommendedName>
        <fullName evidence="11">DNA primase large subunit C-terminal domain-containing protein</fullName>
    </recommendedName>
</protein>
<keyword evidence="3" id="KW-0004">4Fe-4S</keyword>
<evidence type="ECO:0000313" key="12">
    <source>
        <dbReference type="EMBL" id="KAF3000804.1"/>
    </source>
</evidence>